<keyword evidence="2" id="KW-0472">Membrane</keyword>
<dbReference type="EMBL" id="CP138895">
    <property type="protein sequence ID" value="WPK24035.1"/>
    <property type="molecule type" value="Genomic_DNA"/>
</dbReference>
<feature type="transmembrane region" description="Helical" evidence="2">
    <location>
        <begin position="147"/>
        <end position="171"/>
    </location>
</feature>
<organism evidence="3 4">
    <name type="scientific">Australozyma saopauloensis</name>
    <dbReference type="NCBI Taxonomy" id="291208"/>
    <lineage>
        <taxon>Eukaryota</taxon>
        <taxon>Fungi</taxon>
        <taxon>Dikarya</taxon>
        <taxon>Ascomycota</taxon>
        <taxon>Saccharomycotina</taxon>
        <taxon>Pichiomycetes</taxon>
        <taxon>Metschnikowiaceae</taxon>
        <taxon>Australozyma</taxon>
    </lineage>
</organism>
<name>A0AAX4H6A8_9ASCO</name>
<dbReference type="AlphaFoldDB" id="A0AAX4H6A8"/>
<dbReference type="Proteomes" id="UP001338582">
    <property type="component" value="Chromosome 2"/>
</dbReference>
<evidence type="ECO:0000313" key="4">
    <source>
        <dbReference type="Proteomes" id="UP001338582"/>
    </source>
</evidence>
<dbReference type="KEGG" id="asau:88172355"/>
<gene>
    <name evidence="3" type="ORF">PUMCH_001289</name>
</gene>
<keyword evidence="2" id="KW-1133">Transmembrane helix</keyword>
<dbReference type="GeneID" id="88172355"/>
<evidence type="ECO:0000313" key="3">
    <source>
        <dbReference type="EMBL" id="WPK24035.1"/>
    </source>
</evidence>
<dbReference type="Gene3D" id="2.60.120.260">
    <property type="entry name" value="Galactose-binding domain-like"/>
    <property type="match status" value="1"/>
</dbReference>
<dbReference type="RefSeq" id="XP_062876419.1">
    <property type="nucleotide sequence ID" value="XM_063020349.1"/>
</dbReference>
<evidence type="ECO:0000256" key="2">
    <source>
        <dbReference type="SAM" id="Phobius"/>
    </source>
</evidence>
<feature type="region of interest" description="Disordered" evidence="1">
    <location>
        <begin position="83"/>
        <end position="118"/>
    </location>
</feature>
<accession>A0AAX4H6A8</accession>
<sequence>MVGFAKIPQMRGDTDDDASIHLHSHVGPAKPISHHNYDRQIQDILNGTNADDADGLDVYNYNLGFKLFTDSGSYEEESEDELTQVEDQEYDRAPAKSTPKQRHRLKSSSKVIGSGGLARNPANALPKNLFQDANPRAQTSQTSLSMFFLKMLGFFLGMAVLFLIPIQYLTWRELEPQVDLTGVNAKLEEVSQRVGVLNEISSALDQQVDVLQTKQESFTKSVYLKIASMEASLQALQKEPMDSARLLKIEAELQDCKTKIDSTHRVVAEKPEEIEKRISQISLNLAQLQRLNNDMLAIKSDIVDSLLEKLPGLVPVFVKDNKIHYLPEFHDFLVSFVNNVGNKSNETSSWKQFIELNGSQFKAYINDLVDTSGVKFLTKSQFEESLHERLNLNNRALVAKVNSILDKIDLLRNSTNIDLSVAGNRIVLDNLLEVVGKGSVKVNFADYKLGSRILGFLTTIGSDIHKNRSLVGSFFLGWYDLLTSSGLRSALNMKYNANNVLVDGGEFWQCESHKCTVGIRLSSPIIITDLILNNPSSAKPPGLHMPDLISIYVKPRKRSDAKKLEQYLEYRLPFAYRLSENKYLSKFYKIHEATLRSSRAIEHIKLPVSIVNMRIPVRDIYIEISSRQGPTGLYNLKAYGLTELNTFKYAENFESILDQLEESRKDTDSPEFFEVQDSLLGDDYIL</sequence>
<keyword evidence="2" id="KW-0812">Transmembrane</keyword>
<evidence type="ECO:0000256" key="1">
    <source>
        <dbReference type="SAM" id="MobiDB-lite"/>
    </source>
</evidence>
<proteinExistence type="predicted"/>
<evidence type="ECO:0008006" key="5">
    <source>
        <dbReference type="Google" id="ProtNLM"/>
    </source>
</evidence>
<reference evidence="3 4" key="1">
    <citation type="submission" date="2023-10" db="EMBL/GenBank/DDBJ databases">
        <title>Draft Genome Sequence of Candida saopaulonensis from a very Premature Infant with Sepsis.</title>
        <authorList>
            <person name="Ning Y."/>
            <person name="Dai R."/>
            <person name="Xiao M."/>
            <person name="Xu Y."/>
            <person name="Yan Q."/>
            <person name="Zhang L."/>
        </authorList>
    </citation>
    <scope>NUCLEOTIDE SEQUENCE [LARGE SCALE GENOMIC DNA]</scope>
    <source>
        <strain evidence="3 4">19XY460</strain>
    </source>
</reference>
<keyword evidence="4" id="KW-1185">Reference proteome</keyword>
<protein>
    <recommendedName>
        <fullName evidence="5">SUN domain-containing protein</fullName>
    </recommendedName>
</protein>